<dbReference type="PANTHER" id="PTHR31677">
    <property type="entry name" value="AP2 DOMAIN CLASS TRANSCRIPTION FACTOR"/>
    <property type="match status" value="1"/>
</dbReference>
<evidence type="ECO:0000259" key="9">
    <source>
        <dbReference type="PROSITE" id="PS51032"/>
    </source>
</evidence>
<organism evidence="10 11">
    <name type="scientific">Datura stramonium</name>
    <name type="common">Jimsonweed</name>
    <name type="synonym">Common thornapple</name>
    <dbReference type="NCBI Taxonomy" id="4076"/>
    <lineage>
        <taxon>Eukaryota</taxon>
        <taxon>Viridiplantae</taxon>
        <taxon>Streptophyta</taxon>
        <taxon>Embryophyta</taxon>
        <taxon>Tracheophyta</taxon>
        <taxon>Spermatophyta</taxon>
        <taxon>Magnoliopsida</taxon>
        <taxon>eudicotyledons</taxon>
        <taxon>Gunneridae</taxon>
        <taxon>Pentapetalae</taxon>
        <taxon>asterids</taxon>
        <taxon>lamiids</taxon>
        <taxon>Solanales</taxon>
        <taxon>Solanaceae</taxon>
        <taxon>Solanoideae</taxon>
        <taxon>Datureae</taxon>
        <taxon>Datura</taxon>
    </lineage>
</organism>
<protein>
    <recommendedName>
        <fullName evidence="9">AP2/ERF domain-containing protein</fullName>
    </recommendedName>
</protein>
<evidence type="ECO:0000313" key="11">
    <source>
        <dbReference type="Proteomes" id="UP000823775"/>
    </source>
</evidence>
<evidence type="ECO:0000256" key="2">
    <source>
        <dbReference type="ARBA" id="ARBA00022745"/>
    </source>
</evidence>
<comment type="subcellular location">
    <subcellularLocation>
        <location evidence="1">Nucleus</location>
    </subcellularLocation>
</comment>
<dbReference type="CDD" id="cd00018">
    <property type="entry name" value="AP2"/>
    <property type="match status" value="2"/>
</dbReference>
<dbReference type="SUPFAM" id="SSF54171">
    <property type="entry name" value="DNA-binding domain"/>
    <property type="match status" value="3"/>
</dbReference>
<keyword evidence="4" id="KW-0238">DNA-binding</keyword>
<feature type="domain" description="AP2/ERF" evidence="9">
    <location>
        <begin position="46"/>
        <end position="104"/>
    </location>
</feature>
<evidence type="ECO:0000256" key="7">
    <source>
        <dbReference type="SAM" id="MobiDB-lite"/>
    </source>
</evidence>
<comment type="caution">
    <text evidence="10">The sequence shown here is derived from an EMBL/GenBank/DDBJ whole genome shotgun (WGS) entry which is preliminary data.</text>
</comment>
<feature type="domain" description="AP2/ERF" evidence="9">
    <location>
        <begin position="331"/>
        <end position="391"/>
    </location>
</feature>
<evidence type="ECO:0000256" key="3">
    <source>
        <dbReference type="ARBA" id="ARBA00023015"/>
    </source>
</evidence>
<reference evidence="10 11" key="1">
    <citation type="journal article" date="2021" name="BMC Genomics">
        <title>Datura genome reveals duplications of psychoactive alkaloid biosynthetic genes and high mutation rate following tissue culture.</title>
        <authorList>
            <person name="Rajewski A."/>
            <person name="Carter-House D."/>
            <person name="Stajich J."/>
            <person name="Litt A."/>
        </authorList>
    </citation>
    <scope>NUCLEOTIDE SEQUENCE [LARGE SCALE GENOMIC DNA]</scope>
    <source>
        <strain evidence="10">AR-01</strain>
    </source>
</reference>
<gene>
    <name evidence="10" type="ORF">HAX54_003092</name>
</gene>
<dbReference type="PRINTS" id="PR00367">
    <property type="entry name" value="ETHRSPELEMNT"/>
</dbReference>
<sequence length="533" mass="59762">MESEGALAADENEEETQVVITELDAASESEGGRSDSSDLGLQHASNFSGVRKRKRGEYVAEKWDPIKKKRVWLGTFNTVEEATEAYLAKQCEFAHLNQASSQSPAYAQRMHDEMPSSNSTNTTGGAAAERSKVDHGKMPFIREISFRDKSPLLGAEWHNMGRLRKDPFKKKQVCKGFNSNMHESEKLMKVVNQGKEPRICVGSSEQTTCSMSKSSDRCNTWKRNPKAKTGLLGIRKQKNGRYGAEIRDPIKHKQIWLGTFDTVEEASQAYLSKKSEFDMLSQGNKQNKPKNCDQTQPESSAGASFFVANDQTLHAASVGRNKKTDSPKTTRIVGVHKNKWGKYTSEIIDPISKKKIWLGTFGSHEEASRVYQSKKLEFQKLVKPKKKCNQKIHPTAREKQVEKEKLVDVKQGHLNCEGFQPESAAAETFHAYQHMKFDVQRSEEAELQSNMPIDFSKGEKEGGQEDADLWMGEWVQLPDGREVKFSLKLGLPIIDNYGSLLGGMGLSLSHISMLIVGAIFGFLNPGHLRRRTS</sequence>
<keyword evidence="3" id="KW-0805">Transcription regulation</keyword>
<keyword evidence="11" id="KW-1185">Reference proteome</keyword>
<evidence type="ECO:0000256" key="1">
    <source>
        <dbReference type="ARBA" id="ARBA00004123"/>
    </source>
</evidence>
<feature type="region of interest" description="Disordered" evidence="7">
    <location>
        <begin position="280"/>
        <end position="299"/>
    </location>
</feature>
<evidence type="ECO:0000256" key="5">
    <source>
        <dbReference type="ARBA" id="ARBA00023163"/>
    </source>
</evidence>
<accession>A0ABS8RTE2</accession>
<keyword evidence="8" id="KW-0812">Transmembrane</keyword>
<dbReference type="InterPro" id="IPR016177">
    <property type="entry name" value="DNA-bd_dom_sf"/>
</dbReference>
<dbReference type="InterPro" id="IPR001471">
    <property type="entry name" value="AP2/ERF_dom"/>
</dbReference>
<dbReference type="PANTHER" id="PTHR31677:SF149">
    <property type="entry name" value="AP2_ERF DOMAIN-CONTAINING PROTEIN"/>
    <property type="match status" value="1"/>
</dbReference>
<dbReference type="Gene3D" id="3.30.730.10">
    <property type="entry name" value="AP2/ERF domain"/>
    <property type="match status" value="3"/>
</dbReference>
<dbReference type="InterPro" id="IPR036955">
    <property type="entry name" value="AP2/ERF_dom_sf"/>
</dbReference>
<dbReference type="EMBL" id="JACEIK010000114">
    <property type="protein sequence ID" value="MCD7450036.1"/>
    <property type="molecule type" value="Genomic_DNA"/>
</dbReference>
<feature type="region of interest" description="Disordered" evidence="7">
    <location>
        <begin position="22"/>
        <end position="45"/>
    </location>
</feature>
<dbReference type="Pfam" id="PF00847">
    <property type="entry name" value="AP2"/>
    <property type="match status" value="1"/>
</dbReference>
<evidence type="ECO:0000313" key="10">
    <source>
        <dbReference type="EMBL" id="MCD7450036.1"/>
    </source>
</evidence>
<keyword evidence="8" id="KW-0472">Membrane</keyword>
<evidence type="ECO:0000256" key="8">
    <source>
        <dbReference type="SAM" id="Phobius"/>
    </source>
</evidence>
<feature type="region of interest" description="Disordered" evidence="7">
    <location>
        <begin position="104"/>
        <end position="132"/>
    </location>
</feature>
<dbReference type="Proteomes" id="UP000823775">
    <property type="component" value="Unassembled WGS sequence"/>
</dbReference>
<evidence type="ECO:0000256" key="4">
    <source>
        <dbReference type="ARBA" id="ARBA00023125"/>
    </source>
</evidence>
<proteinExistence type="predicted"/>
<keyword evidence="5" id="KW-0804">Transcription</keyword>
<keyword evidence="2" id="KW-0936">Ethylene signaling pathway</keyword>
<name>A0ABS8RTE2_DATST</name>
<feature type="domain" description="AP2/ERF" evidence="9">
    <location>
        <begin position="230"/>
        <end position="289"/>
    </location>
</feature>
<evidence type="ECO:0000256" key="6">
    <source>
        <dbReference type="ARBA" id="ARBA00023242"/>
    </source>
</evidence>
<keyword evidence="6" id="KW-0539">Nucleus</keyword>
<dbReference type="SMART" id="SM00380">
    <property type="entry name" value="AP2"/>
    <property type="match status" value="3"/>
</dbReference>
<dbReference type="PROSITE" id="PS51032">
    <property type="entry name" value="AP2_ERF"/>
    <property type="match status" value="3"/>
</dbReference>
<keyword evidence="8" id="KW-1133">Transmembrane helix</keyword>
<feature type="transmembrane region" description="Helical" evidence="8">
    <location>
        <begin position="500"/>
        <end position="523"/>
    </location>
</feature>
<feature type="compositionally biased region" description="Polar residues" evidence="7">
    <location>
        <begin position="115"/>
        <end position="124"/>
    </location>
</feature>